<protein>
    <submittedName>
        <fullName evidence="1">DUF3168 domain-containing protein</fullName>
    </submittedName>
</protein>
<dbReference type="InterPro" id="IPR021508">
    <property type="entry name" value="Gp17-like"/>
</dbReference>
<reference evidence="2" key="1">
    <citation type="submission" date="2018-07" db="EMBL/GenBank/DDBJ databases">
        <title>Genome sequencing of Paracoccus sp. SC2-6.</title>
        <authorList>
            <person name="Heo J."/>
            <person name="Kim S.-J."/>
            <person name="Kwon S.-W."/>
        </authorList>
    </citation>
    <scope>NUCLEOTIDE SEQUENCE [LARGE SCALE GENOMIC DNA]</scope>
    <source>
        <strain evidence="2">SC2-6</strain>
    </source>
</reference>
<dbReference type="OrthoDB" id="7630456at2"/>
<dbReference type="InterPro" id="IPR053745">
    <property type="entry name" value="Viral_Tail_Comp_sf"/>
</dbReference>
<gene>
    <name evidence="1" type="ORF">DRW48_10490</name>
</gene>
<evidence type="ECO:0000313" key="2">
    <source>
        <dbReference type="Proteomes" id="UP000252023"/>
    </source>
</evidence>
<keyword evidence="2" id="KW-1185">Reference proteome</keyword>
<dbReference type="Proteomes" id="UP000252023">
    <property type="component" value="Chromosome"/>
</dbReference>
<dbReference type="RefSeq" id="WP_114076381.1">
    <property type="nucleotide sequence ID" value="NZ_CP030918.1"/>
</dbReference>
<organism evidence="1 2">
    <name type="scientific">Paracoccus suum</name>
    <dbReference type="NCBI Taxonomy" id="2259340"/>
    <lineage>
        <taxon>Bacteria</taxon>
        <taxon>Pseudomonadati</taxon>
        <taxon>Pseudomonadota</taxon>
        <taxon>Alphaproteobacteria</taxon>
        <taxon>Rhodobacterales</taxon>
        <taxon>Paracoccaceae</taxon>
        <taxon>Paracoccus</taxon>
    </lineage>
</organism>
<dbReference type="EMBL" id="CP030918">
    <property type="protein sequence ID" value="AXC50062.1"/>
    <property type="molecule type" value="Genomic_DNA"/>
</dbReference>
<dbReference type="Gene3D" id="3.30.2000.30">
    <property type="match status" value="1"/>
</dbReference>
<dbReference type="Pfam" id="PF11367">
    <property type="entry name" value="Tail_completion_gp17"/>
    <property type="match status" value="1"/>
</dbReference>
<dbReference type="AlphaFoldDB" id="A0A344PL07"/>
<sequence length="129" mass="13900">MGISSALQRLIVARLKAEVPLVSGRVFDGPNETATMPYVSIGPSYWNDDSAECIRGRVETVQVDIWASNKPDKRAAKDATDEVVAALDGWEDTAALTMHPLRVSLVRVMDDPAPGVIHGVVQVEAMVEG</sequence>
<accession>A0A344PL07</accession>
<dbReference type="KEGG" id="pars:DRW48_10490"/>
<name>A0A344PL07_9RHOB</name>
<proteinExistence type="predicted"/>
<evidence type="ECO:0000313" key="1">
    <source>
        <dbReference type="EMBL" id="AXC50062.1"/>
    </source>
</evidence>